<dbReference type="STRING" id="415747.SAMN03097708_01232"/>
<gene>
    <name evidence="2" type="ORF">SAMN03097708_01232</name>
</gene>
<sequence length="384" mass="43190">MPSTSKQSILLLFPGPKYDLDRQFGERLALLSRDFEGEVLTSGSSDESRTYDSFCLRAIHRNRVINIRFALFVIGTALRHRLGGRTFDLVVSYDPIKTGILGIVAARILKAKMVTEVNGDYAEDIHYVDEVTGRKAVIKKALYGLIIRFVLLRCSGIKTLYPGQLAPFRKSLKKGQKLASFHDYINLQGFSRGDEEKIVLLAGFPFYVKGVDILISAFKSISDRHPDWRLKILGWYPNRDLLDRHIAEHPKIEFHQAVHHRDMPDHVGRAGICVLASRTEGMGRFLIEAMTAGKPRIGTRIGGIPQIIEPGVDGLLFDAENREELAACLDLLMGDSALRQRLGEAAQRRSLNYGTDSYYRQLRNFYFEVLGQPFGSEATVSTES</sequence>
<dbReference type="RefSeq" id="WP_092994023.1">
    <property type="nucleotide sequence ID" value="NZ_FMWD01000003.1"/>
</dbReference>
<name>A0A1G5Q2A0_9GAMM</name>
<reference evidence="2 3" key="1">
    <citation type="submission" date="2016-10" db="EMBL/GenBank/DDBJ databases">
        <authorList>
            <person name="de Groot N.N."/>
        </authorList>
    </citation>
    <scope>NUCLEOTIDE SEQUENCE [LARGE SCALE GENOMIC DNA]</scope>
    <source>
        <strain evidence="2 3">HLD2</strain>
    </source>
</reference>
<feature type="domain" description="Glycosyl transferase family 1" evidence="1">
    <location>
        <begin position="193"/>
        <end position="348"/>
    </location>
</feature>
<dbReference type="SUPFAM" id="SSF53756">
    <property type="entry name" value="UDP-Glycosyltransferase/glycogen phosphorylase"/>
    <property type="match status" value="1"/>
</dbReference>
<protein>
    <submittedName>
        <fullName evidence="2">Glycosyltransferase involved in cell wall bisynthesis</fullName>
    </submittedName>
</protein>
<dbReference type="EMBL" id="FMWD01000003">
    <property type="protein sequence ID" value="SCZ55943.1"/>
    <property type="molecule type" value="Genomic_DNA"/>
</dbReference>
<evidence type="ECO:0000313" key="2">
    <source>
        <dbReference type="EMBL" id="SCZ55943.1"/>
    </source>
</evidence>
<organism evidence="2 3">
    <name type="scientific">Thiohalomonas denitrificans</name>
    <dbReference type="NCBI Taxonomy" id="415747"/>
    <lineage>
        <taxon>Bacteria</taxon>
        <taxon>Pseudomonadati</taxon>
        <taxon>Pseudomonadota</taxon>
        <taxon>Gammaproteobacteria</taxon>
        <taxon>Thiohalomonadales</taxon>
        <taxon>Thiohalomonadaceae</taxon>
        <taxon>Thiohalomonas</taxon>
    </lineage>
</organism>
<dbReference type="PANTHER" id="PTHR45947">
    <property type="entry name" value="SULFOQUINOVOSYL TRANSFERASE SQD2"/>
    <property type="match status" value="1"/>
</dbReference>
<proteinExistence type="predicted"/>
<dbReference type="GO" id="GO:0016758">
    <property type="term" value="F:hexosyltransferase activity"/>
    <property type="evidence" value="ECO:0007669"/>
    <property type="project" value="TreeGrafter"/>
</dbReference>
<dbReference type="InterPro" id="IPR001296">
    <property type="entry name" value="Glyco_trans_1"/>
</dbReference>
<dbReference type="Gene3D" id="3.40.50.2000">
    <property type="entry name" value="Glycogen Phosphorylase B"/>
    <property type="match status" value="2"/>
</dbReference>
<dbReference type="CDD" id="cd03801">
    <property type="entry name" value="GT4_PimA-like"/>
    <property type="match status" value="1"/>
</dbReference>
<dbReference type="PANTHER" id="PTHR45947:SF3">
    <property type="entry name" value="SULFOQUINOVOSYL TRANSFERASE SQD2"/>
    <property type="match status" value="1"/>
</dbReference>
<dbReference type="InterPro" id="IPR050194">
    <property type="entry name" value="Glycosyltransferase_grp1"/>
</dbReference>
<dbReference type="OrthoDB" id="4611853at2"/>
<evidence type="ECO:0000259" key="1">
    <source>
        <dbReference type="Pfam" id="PF00534"/>
    </source>
</evidence>
<evidence type="ECO:0000313" key="3">
    <source>
        <dbReference type="Proteomes" id="UP000199648"/>
    </source>
</evidence>
<dbReference type="Pfam" id="PF00534">
    <property type="entry name" value="Glycos_transf_1"/>
    <property type="match status" value="1"/>
</dbReference>
<accession>A0A1G5Q2A0</accession>
<keyword evidence="3" id="KW-1185">Reference proteome</keyword>
<dbReference type="Proteomes" id="UP000199648">
    <property type="component" value="Unassembled WGS sequence"/>
</dbReference>
<keyword evidence="2" id="KW-0808">Transferase</keyword>
<dbReference type="AlphaFoldDB" id="A0A1G5Q2A0"/>